<protein>
    <submittedName>
        <fullName evidence="1">Uncharacterized protein</fullName>
    </submittedName>
</protein>
<dbReference type="AlphaFoldDB" id="A0A1M5B3Y2"/>
<gene>
    <name evidence="1" type="ORF">SAMN02745148_02461</name>
</gene>
<evidence type="ECO:0000313" key="2">
    <source>
        <dbReference type="Proteomes" id="UP000184346"/>
    </source>
</evidence>
<reference evidence="1 2" key="1">
    <citation type="submission" date="2016-11" db="EMBL/GenBank/DDBJ databases">
        <authorList>
            <person name="Jaros S."/>
            <person name="Januszkiewicz K."/>
            <person name="Wedrychowicz H."/>
        </authorList>
    </citation>
    <scope>NUCLEOTIDE SEQUENCE [LARGE SCALE GENOMIC DNA]</scope>
    <source>
        <strain evidence="1 2">DSM 19980</strain>
    </source>
</reference>
<evidence type="ECO:0000313" key="1">
    <source>
        <dbReference type="EMBL" id="SHF37203.1"/>
    </source>
</evidence>
<dbReference type="Proteomes" id="UP000184346">
    <property type="component" value="Unassembled WGS sequence"/>
</dbReference>
<proteinExistence type="predicted"/>
<dbReference type="EMBL" id="FQUJ01000010">
    <property type="protein sequence ID" value="SHF37203.1"/>
    <property type="molecule type" value="Genomic_DNA"/>
</dbReference>
<keyword evidence="2" id="KW-1185">Reference proteome</keyword>
<accession>A0A1M5B3Y2</accession>
<sequence>MGYLSGFITASYSLYSNHGNWQSAVRYGNQNSQHAAMASVLGASGMLGANAYGLASTLHAGASVMLKRATWAAAGARLSTVFARFNLAGALFTVLELGGSWLYNYYSTSRHDNWLLGTPWSRDPETKTDVSLHDYQHQLQALAQAPKINVSIENHDSWWKAALTGPKSIALALSSPAIGLNDLLAPLGGQASVKLSLAGYQVQPEYHGRNYAPEYWVVATDKVTAEIEFTEDAPLVLRFALPEPASTPYGRRTRDLVIAVRLERLNDDGQYQGHEYHIRVTPHGGEGDYTPSEVAIRGQSAPWYIIDPLFLTS</sequence>
<name>A0A1M5B3Y2_9GAMM</name>
<dbReference type="STRING" id="1121942.SAMN02745148_02461"/>
<organism evidence="1 2">
    <name type="scientific">Modicisalibacter ilicicola DSM 19980</name>
    <dbReference type="NCBI Taxonomy" id="1121942"/>
    <lineage>
        <taxon>Bacteria</taxon>
        <taxon>Pseudomonadati</taxon>
        <taxon>Pseudomonadota</taxon>
        <taxon>Gammaproteobacteria</taxon>
        <taxon>Oceanospirillales</taxon>
        <taxon>Halomonadaceae</taxon>
        <taxon>Modicisalibacter</taxon>
    </lineage>
</organism>